<evidence type="ECO:0000256" key="5">
    <source>
        <dbReference type="ARBA" id="ARBA00022692"/>
    </source>
</evidence>
<organism evidence="9 10">
    <name type="scientific">Crassaminicella indica</name>
    <dbReference type="NCBI Taxonomy" id="2855394"/>
    <lineage>
        <taxon>Bacteria</taxon>
        <taxon>Bacillati</taxon>
        <taxon>Bacillota</taxon>
        <taxon>Clostridia</taxon>
        <taxon>Eubacteriales</taxon>
        <taxon>Clostridiaceae</taxon>
        <taxon>Crassaminicella</taxon>
    </lineage>
</organism>
<keyword evidence="5 8" id="KW-0812">Transmembrane</keyword>
<dbReference type="Proteomes" id="UP000886818">
    <property type="component" value="Chromosome"/>
</dbReference>
<keyword evidence="3" id="KW-0813">Transport</keyword>
<sequence length="360" mass="39917">MLNKEVLSDKQGISIISLFIIGSSIVLATAGEAKKDLWIAIILSIISAIPIVLVHSSLLVLFPGKDLYDILEIVFGKFVGKGISILFIWFTFFLGGLVLRLFGDFIFIVSLQNTPKIISMLFIGVLCIWAVKEGVETIGRWGEFFLIVTIVLILIFILLLINKMNINNIRPMLAEGIKPIIEGTFHTFIFPFTQTIVFTTFFSSIKVKKVHKVYILGLLIGGIILYVSSIADLLVLGAGTVENMYFPTYATATRLNIGNFGERLEVVIAVTLLIGGFIKVCICLLGTCTGVAKIFGFKDYKFIATPIGLLIINLSYFIHNSVMEKAEFASDIYPGYAFLFQVILPIIIFIGAKIKKKQLH</sequence>
<dbReference type="InterPro" id="IPR004761">
    <property type="entry name" value="Spore_GerAB"/>
</dbReference>
<evidence type="ECO:0000313" key="9">
    <source>
        <dbReference type="EMBL" id="QXM06370.1"/>
    </source>
</evidence>
<keyword evidence="7 8" id="KW-0472">Membrane</keyword>
<dbReference type="Pfam" id="PF03845">
    <property type="entry name" value="Spore_permease"/>
    <property type="match status" value="1"/>
</dbReference>
<evidence type="ECO:0000256" key="6">
    <source>
        <dbReference type="ARBA" id="ARBA00022989"/>
    </source>
</evidence>
<feature type="transmembrane region" description="Helical" evidence="8">
    <location>
        <begin position="114"/>
        <end position="132"/>
    </location>
</feature>
<evidence type="ECO:0000256" key="3">
    <source>
        <dbReference type="ARBA" id="ARBA00022448"/>
    </source>
</evidence>
<evidence type="ECO:0000256" key="8">
    <source>
        <dbReference type="SAM" id="Phobius"/>
    </source>
</evidence>
<keyword evidence="6 8" id="KW-1133">Transmembrane helix</keyword>
<reference evidence="9" key="1">
    <citation type="submission" date="2021-07" db="EMBL/GenBank/DDBJ databases">
        <title>Complete genome sequence of Crassaminicella sp. 143-21, isolated from a deep-sea hydrothermal vent.</title>
        <authorList>
            <person name="Li X."/>
        </authorList>
    </citation>
    <scope>NUCLEOTIDE SEQUENCE</scope>
    <source>
        <strain evidence="9">143-21</strain>
    </source>
</reference>
<comment type="subcellular location">
    <subcellularLocation>
        <location evidence="1">Membrane</location>
        <topology evidence="1">Multi-pass membrane protein</topology>
    </subcellularLocation>
</comment>
<dbReference type="PANTHER" id="PTHR34975">
    <property type="entry name" value="SPORE GERMINATION PROTEIN A2"/>
    <property type="match status" value="1"/>
</dbReference>
<keyword evidence="4" id="KW-0309">Germination</keyword>
<evidence type="ECO:0000256" key="2">
    <source>
        <dbReference type="ARBA" id="ARBA00007998"/>
    </source>
</evidence>
<feature type="transmembrane region" description="Helical" evidence="8">
    <location>
        <begin position="213"/>
        <end position="236"/>
    </location>
</feature>
<evidence type="ECO:0000256" key="1">
    <source>
        <dbReference type="ARBA" id="ARBA00004141"/>
    </source>
</evidence>
<dbReference type="RefSeq" id="WP_218283066.1">
    <property type="nucleotide sequence ID" value="NZ_CP078093.1"/>
</dbReference>
<feature type="transmembrane region" description="Helical" evidence="8">
    <location>
        <begin position="333"/>
        <end position="352"/>
    </location>
</feature>
<keyword evidence="10" id="KW-1185">Reference proteome</keyword>
<name>A0ABX8RF57_9CLOT</name>
<dbReference type="NCBIfam" id="TIGR00912">
    <property type="entry name" value="2A0309"/>
    <property type="match status" value="1"/>
</dbReference>
<feature type="transmembrane region" description="Helical" evidence="8">
    <location>
        <begin position="266"/>
        <end position="288"/>
    </location>
</feature>
<protein>
    <submittedName>
        <fullName evidence="9">Endospore germination permease</fullName>
    </submittedName>
</protein>
<gene>
    <name evidence="9" type="ORF">KVH43_00885</name>
</gene>
<feature type="transmembrane region" description="Helical" evidence="8">
    <location>
        <begin position="300"/>
        <end position="318"/>
    </location>
</feature>
<proteinExistence type="inferred from homology"/>
<dbReference type="PANTHER" id="PTHR34975:SF2">
    <property type="entry name" value="SPORE GERMINATION PROTEIN A2"/>
    <property type="match status" value="1"/>
</dbReference>
<evidence type="ECO:0000256" key="7">
    <source>
        <dbReference type="ARBA" id="ARBA00023136"/>
    </source>
</evidence>
<feature type="transmembrane region" description="Helical" evidence="8">
    <location>
        <begin position="37"/>
        <end position="62"/>
    </location>
</feature>
<feature type="transmembrane region" description="Helical" evidence="8">
    <location>
        <begin position="82"/>
        <end position="102"/>
    </location>
</feature>
<feature type="transmembrane region" description="Helical" evidence="8">
    <location>
        <begin position="144"/>
        <end position="162"/>
    </location>
</feature>
<comment type="similarity">
    <text evidence="2">Belongs to the amino acid-polyamine-organocation (APC) superfamily. Spore germination protein (SGP) (TC 2.A.3.9) family.</text>
</comment>
<dbReference type="EMBL" id="CP078093">
    <property type="protein sequence ID" value="QXM06370.1"/>
    <property type="molecule type" value="Genomic_DNA"/>
</dbReference>
<feature type="transmembrane region" description="Helical" evidence="8">
    <location>
        <begin position="12"/>
        <end position="30"/>
    </location>
</feature>
<evidence type="ECO:0000256" key="4">
    <source>
        <dbReference type="ARBA" id="ARBA00022544"/>
    </source>
</evidence>
<evidence type="ECO:0000313" key="10">
    <source>
        <dbReference type="Proteomes" id="UP000886818"/>
    </source>
</evidence>
<accession>A0ABX8RF57</accession>